<reference evidence="10" key="2">
    <citation type="journal article" date="2021" name="PeerJ">
        <title>Extensive microbial diversity within the chicken gut microbiome revealed by metagenomics and culture.</title>
        <authorList>
            <person name="Gilroy R."/>
            <person name="Ravi A."/>
            <person name="Getino M."/>
            <person name="Pursley I."/>
            <person name="Horton D.L."/>
            <person name="Alikhan N.F."/>
            <person name="Baker D."/>
            <person name="Gharbi K."/>
            <person name="Hall N."/>
            <person name="Watson M."/>
            <person name="Adriaenssens E.M."/>
            <person name="Foster-Nyarko E."/>
            <person name="Jarju S."/>
            <person name="Secka A."/>
            <person name="Antonio M."/>
            <person name="Oren A."/>
            <person name="Chaudhuri R.R."/>
            <person name="La Ragione R."/>
            <person name="Hildebrand F."/>
            <person name="Pallen M.J."/>
        </authorList>
    </citation>
    <scope>NUCLEOTIDE SEQUENCE</scope>
    <source>
        <strain evidence="10">CHK176-6737</strain>
    </source>
</reference>
<dbReference type="SUPFAM" id="SSF52540">
    <property type="entry name" value="P-loop containing nucleoside triphosphate hydrolases"/>
    <property type="match status" value="1"/>
</dbReference>
<dbReference type="Gene3D" id="3.40.50.300">
    <property type="entry name" value="P-loop containing nucleotide triphosphate hydrolases"/>
    <property type="match status" value="1"/>
</dbReference>
<evidence type="ECO:0000313" key="11">
    <source>
        <dbReference type="Proteomes" id="UP000824125"/>
    </source>
</evidence>
<comment type="caution">
    <text evidence="10">The sequence shown here is derived from an EMBL/GenBank/DDBJ whole genome shotgun (WGS) entry which is preliminary data.</text>
</comment>
<dbReference type="PANTHER" id="PTHR43553:SF24">
    <property type="entry name" value="ENERGY-COUPLING FACTOR TRANSPORTER ATP-BINDING PROTEIN ECFA1"/>
    <property type="match status" value="1"/>
</dbReference>
<dbReference type="InterPro" id="IPR050095">
    <property type="entry name" value="ECF_ABC_transporter_ATP-bd"/>
</dbReference>
<dbReference type="SMART" id="SM00382">
    <property type="entry name" value="AAA"/>
    <property type="match status" value="1"/>
</dbReference>
<dbReference type="PANTHER" id="PTHR43553">
    <property type="entry name" value="HEAVY METAL TRANSPORTER"/>
    <property type="match status" value="1"/>
</dbReference>
<accession>A0A9D1MUQ5</accession>
<dbReference type="Pfam" id="PF00005">
    <property type="entry name" value="ABC_tran"/>
    <property type="match status" value="1"/>
</dbReference>
<evidence type="ECO:0000256" key="7">
    <source>
        <dbReference type="ARBA" id="ARBA00022967"/>
    </source>
</evidence>
<keyword evidence="4" id="KW-1003">Cell membrane</keyword>
<keyword evidence="5" id="KW-0547">Nucleotide-binding</keyword>
<dbReference type="FunFam" id="3.40.50.300:FF:000224">
    <property type="entry name" value="Energy-coupling factor transporter ATP-binding protein EcfA"/>
    <property type="match status" value="1"/>
</dbReference>
<dbReference type="PROSITE" id="PS50893">
    <property type="entry name" value="ABC_TRANSPORTER_2"/>
    <property type="match status" value="1"/>
</dbReference>
<dbReference type="NCBIfam" id="NF010167">
    <property type="entry name" value="PRK13648.1"/>
    <property type="match status" value="1"/>
</dbReference>
<dbReference type="CDD" id="cd03225">
    <property type="entry name" value="ABC_cobalt_CbiO_domain1"/>
    <property type="match status" value="1"/>
</dbReference>
<evidence type="ECO:0000256" key="5">
    <source>
        <dbReference type="ARBA" id="ARBA00022741"/>
    </source>
</evidence>
<evidence type="ECO:0000256" key="2">
    <source>
        <dbReference type="ARBA" id="ARBA00005417"/>
    </source>
</evidence>
<keyword evidence="3" id="KW-0813">Transport</keyword>
<evidence type="ECO:0000256" key="6">
    <source>
        <dbReference type="ARBA" id="ARBA00022840"/>
    </source>
</evidence>
<dbReference type="InterPro" id="IPR017871">
    <property type="entry name" value="ABC_transporter-like_CS"/>
</dbReference>
<dbReference type="InterPro" id="IPR003439">
    <property type="entry name" value="ABC_transporter-like_ATP-bd"/>
</dbReference>
<dbReference type="NCBIfam" id="TIGR04520">
    <property type="entry name" value="ECF_ATPase_1"/>
    <property type="match status" value="1"/>
</dbReference>
<evidence type="ECO:0000256" key="4">
    <source>
        <dbReference type="ARBA" id="ARBA00022475"/>
    </source>
</evidence>
<dbReference type="InterPro" id="IPR027417">
    <property type="entry name" value="P-loop_NTPase"/>
</dbReference>
<evidence type="ECO:0000256" key="3">
    <source>
        <dbReference type="ARBA" id="ARBA00022448"/>
    </source>
</evidence>
<reference evidence="10" key="1">
    <citation type="submission" date="2020-10" db="EMBL/GenBank/DDBJ databases">
        <authorList>
            <person name="Gilroy R."/>
        </authorList>
    </citation>
    <scope>NUCLEOTIDE SEQUENCE</scope>
    <source>
        <strain evidence="10">CHK176-6737</strain>
    </source>
</reference>
<organism evidence="10 11">
    <name type="scientific">Candidatus Scybalenecus merdavium</name>
    <dbReference type="NCBI Taxonomy" id="2840939"/>
    <lineage>
        <taxon>Bacteria</taxon>
        <taxon>Bacillati</taxon>
        <taxon>Bacillota</taxon>
        <taxon>Clostridia</taxon>
        <taxon>Eubacteriales</taxon>
        <taxon>Oscillospiraceae</taxon>
        <taxon>Oscillospiraceae incertae sedis</taxon>
        <taxon>Candidatus Scybalenecus</taxon>
    </lineage>
</organism>
<keyword evidence="7" id="KW-1278">Translocase</keyword>
<protein>
    <submittedName>
        <fullName evidence="10">Energy-coupling factor transporter ATPase</fullName>
    </submittedName>
</protein>
<dbReference type="InterPro" id="IPR015856">
    <property type="entry name" value="ABC_transpr_CbiO/EcfA_su"/>
</dbReference>
<dbReference type="GO" id="GO:0042626">
    <property type="term" value="F:ATPase-coupled transmembrane transporter activity"/>
    <property type="evidence" value="ECO:0007669"/>
    <property type="project" value="TreeGrafter"/>
</dbReference>
<dbReference type="InterPro" id="IPR030947">
    <property type="entry name" value="EcfA_1"/>
</dbReference>
<sequence>MDLIRYEDVTFSYFTEDEDEQKIEYKVFEHFNLSIEKGSFVAVLGHNGSGKSTIAKLANGIVVPQGGRVLVDGISTAEEDRLFDIRSRVGMVFQNPDNQIVSSIVEEDVAFGVENLGLPPAECRSRVDEALQRVGMYEYRLKAPNKLSGGQKQRVAVAGIIAMRPQCIVFDEPTAMLDPSGRAEVMQIAKELNRRDGITILFITHNMDEAVQADRVVVVDSGVIVKDGVPRDVFADVEGMKALGLDVPQSTELVHMLGLENECGQTILNADECAAFLGSILERK</sequence>
<feature type="domain" description="ABC transporter" evidence="9">
    <location>
        <begin position="4"/>
        <end position="246"/>
    </location>
</feature>
<evidence type="ECO:0000256" key="1">
    <source>
        <dbReference type="ARBA" id="ARBA00004202"/>
    </source>
</evidence>
<dbReference type="GO" id="GO:0016887">
    <property type="term" value="F:ATP hydrolysis activity"/>
    <property type="evidence" value="ECO:0007669"/>
    <property type="project" value="InterPro"/>
</dbReference>
<comment type="subcellular location">
    <subcellularLocation>
        <location evidence="1">Cell membrane</location>
        <topology evidence="1">Peripheral membrane protein</topology>
    </subcellularLocation>
</comment>
<name>A0A9D1MUQ5_9FIRM</name>
<keyword evidence="8" id="KW-0472">Membrane</keyword>
<gene>
    <name evidence="10" type="ORF">IAD23_03570</name>
</gene>
<comment type="similarity">
    <text evidence="2">Belongs to the ABC transporter superfamily.</text>
</comment>
<dbReference type="AlphaFoldDB" id="A0A9D1MUQ5"/>
<evidence type="ECO:0000313" key="10">
    <source>
        <dbReference type="EMBL" id="HIU69014.1"/>
    </source>
</evidence>
<evidence type="ECO:0000259" key="9">
    <source>
        <dbReference type="PROSITE" id="PS50893"/>
    </source>
</evidence>
<evidence type="ECO:0000256" key="8">
    <source>
        <dbReference type="ARBA" id="ARBA00023136"/>
    </source>
</evidence>
<dbReference type="EMBL" id="DVNM01000018">
    <property type="protein sequence ID" value="HIU69014.1"/>
    <property type="molecule type" value="Genomic_DNA"/>
</dbReference>
<proteinExistence type="inferred from homology"/>
<keyword evidence="6" id="KW-0067">ATP-binding</keyword>
<dbReference type="Proteomes" id="UP000824125">
    <property type="component" value="Unassembled WGS sequence"/>
</dbReference>
<dbReference type="GO" id="GO:0005524">
    <property type="term" value="F:ATP binding"/>
    <property type="evidence" value="ECO:0007669"/>
    <property type="project" value="UniProtKB-KW"/>
</dbReference>
<dbReference type="GO" id="GO:0043190">
    <property type="term" value="C:ATP-binding cassette (ABC) transporter complex"/>
    <property type="evidence" value="ECO:0007669"/>
    <property type="project" value="TreeGrafter"/>
</dbReference>
<dbReference type="PROSITE" id="PS00211">
    <property type="entry name" value="ABC_TRANSPORTER_1"/>
    <property type="match status" value="1"/>
</dbReference>
<dbReference type="InterPro" id="IPR003593">
    <property type="entry name" value="AAA+_ATPase"/>
</dbReference>